<reference evidence="5" key="1">
    <citation type="journal article" date="2014" name="Int. J. Syst. Evol. Microbiol.">
        <title>Complete genome sequence of Corynebacterium casei LMG S-19264T (=DSM 44701T), isolated from a smear-ripened cheese.</title>
        <authorList>
            <consortium name="US DOE Joint Genome Institute (JGI-PGF)"/>
            <person name="Walter F."/>
            <person name="Albersmeier A."/>
            <person name="Kalinowski J."/>
            <person name="Ruckert C."/>
        </authorList>
    </citation>
    <scope>NUCLEOTIDE SEQUENCE</scope>
    <source>
        <strain evidence="5">KCTC 42731</strain>
    </source>
</reference>
<dbReference type="PANTHER" id="PTHR35936:SF25">
    <property type="entry name" value="ABC TRANSPORTER SUBSTRATE-BINDING PROTEIN"/>
    <property type="match status" value="1"/>
</dbReference>
<dbReference type="Proteomes" id="UP000623842">
    <property type="component" value="Unassembled WGS sequence"/>
</dbReference>
<evidence type="ECO:0000256" key="2">
    <source>
        <dbReference type="ARBA" id="ARBA00022729"/>
    </source>
</evidence>
<feature type="signal peptide" evidence="3">
    <location>
        <begin position="1"/>
        <end position="21"/>
    </location>
</feature>
<dbReference type="SUPFAM" id="SSF53850">
    <property type="entry name" value="Periplasmic binding protein-like II"/>
    <property type="match status" value="1"/>
</dbReference>
<dbReference type="InterPro" id="IPR001638">
    <property type="entry name" value="Solute-binding_3/MltF_N"/>
</dbReference>
<dbReference type="AlphaFoldDB" id="A0A919BGG0"/>
<feature type="chain" id="PRO_5037986719" evidence="3">
    <location>
        <begin position="22"/>
        <end position="262"/>
    </location>
</feature>
<evidence type="ECO:0000313" key="6">
    <source>
        <dbReference type="Proteomes" id="UP000623842"/>
    </source>
</evidence>
<dbReference type="RefSeq" id="WP_189769120.1">
    <property type="nucleotide sequence ID" value="NZ_BNCK01000003.1"/>
</dbReference>
<evidence type="ECO:0000313" key="5">
    <source>
        <dbReference type="EMBL" id="GHF89379.1"/>
    </source>
</evidence>
<reference evidence="5" key="2">
    <citation type="submission" date="2020-09" db="EMBL/GenBank/DDBJ databases">
        <authorList>
            <person name="Sun Q."/>
            <person name="Kim S."/>
        </authorList>
    </citation>
    <scope>NUCLEOTIDE SEQUENCE</scope>
    <source>
        <strain evidence="5">KCTC 42731</strain>
    </source>
</reference>
<evidence type="ECO:0000256" key="3">
    <source>
        <dbReference type="SAM" id="SignalP"/>
    </source>
</evidence>
<keyword evidence="2 3" id="KW-0732">Signal</keyword>
<comment type="caution">
    <text evidence="5">The sequence shown here is derived from an EMBL/GenBank/DDBJ whole genome shotgun (WGS) entry which is preliminary data.</text>
</comment>
<accession>A0A919BGG0</accession>
<sequence length="262" mass="30016">MSFASKFVVFTLMFVSYTTWADTTDINIAAIDWCPQICPEESKPGYVIDIINSIYGEQKIKIVIDYYPWSRAINYVRDGKYDALLSPAKPEAPDLIYPHQAIGSQQMCFFTKKDDTWRYTGLPSLANKQIGIASDTSIEELNQFVKDNPQQFQFQPYLERYVEQNFNKLKKSRMDTFLFTKNTTLWELNKMGVLDQVNQAGCVNRAPIYIAFSPKIAANKVAKLIKTFDSGIVTLHKSGALDEIFQRYGLSSETWLPAQKHQ</sequence>
<evidence type="ECO:0000259" key="4">
    <source>
        <dbReference type="Pfam" id="PF00497"/>
    </source>
</evidence>
<organism evidence="5 6">
    <name type="scientific">Thalassotalea marina</name>
    <dbReference type="NCBI Taxonomy" id="1673741"/>
    <lineage>
        <taxon>Bacteria</taxon>
        <taxon>Pseudomonadati</taxon>
        <taxon>Pseudomonadota</taxon>
        <taxon>Gammaproteobacteria</taxon>
        <taxon>Alteromonadales</taxon>
        <taxon>Colwelliaceae</taxon>
        <taxon>Thalassotalea</taxon>
    </lineage>
</organism>
<dbReference type="Pfam" id="PF00497">
    <property type="entry name" value="SBP_bac_3"/>
    <property type="match status" value="1"/>
</dbReference>
<dbReference type="Gene3D" id="3.40.190.10">
    <property type="entry name" value="Periplasmic binding protein-like II"/>
    <property type="match status" value="2"/>
</dbReference>
<name>A0A919BGG0_9GAMM</name>
<evidence type="ECO:0000256" key="1">
    <source>
        <dbReference type="ARBA" id="ARBA00010333"/>
    </source>
</evidence>
<comment type="similarity">
    <text evidence="1">Belongs to the bacterial solute-binding protein 3 family.</text>
</comment>
<feature type="domain" description="Solute-binding protein family 3/N-terminal" evidence="4">
    <location>
        <begin position="45"/>
        <end position="249"/>
    </location>
</feature>
<proteinExistence type="inferred from homology"/>
<gene>
    <name evidence="5" type="ORF">GCM10017161_16520</name>
</gene>
<protein>
    <submittedName>
        <fullName evidence="5">Amino acid ABC transporter substrate-binding protein</fullName>
    </submittedName>
</protein>
<keyword evidence="6" id="KW-1185">Reference proteome</keyword>
<dbReference type="EMBL" id="BNCK01000003">
    <property type="protein sequence ID" value="GHF89379.1"/>
    <property type="molecule type" value="Genomic_DNA"/>
</dbReference>
<dbReference type="PANTHER" id="PTHR35936">
    <property type="entry name" value="MEMBRANE-BOUND LYTIC MUREIN TRANSGLYCOSYLASE F"/>
    <property type="match status" value="1"/>
</dbReference>